<evidence type="ECO:0000313" key="3">
    <source>
        <dbReference type="EMBL" id="MBS4222802.1"/>
    </source>
</evidence>
<proteinExistence type="inferred from homology"/>
<dbReference type="EC" id="3.1.4.58" evidence="2"/>
<dbReference type="AlphaFoldDB" id="A0A942UN00"/>
<name>A0A942UN00_9BACI</name>
<dbReference type="SUPFAM" id="SSF55144">
    <property type="entry name" value="LigT-like"/>
    <property type="match status" value="1"/>
</dbReference>
<comment type="similarity">
    <text evidence="2">Belongs to the 2H phosphoesterase superfamily. ThpR family.</text>
</comment>
<dbReference type="Gene3D" id="3.90.1140.10">
    <property type="entry name" value="Cyclic phosphodiesterase"/>
    <property type="match status" value="1"/>
</dbReference>
<organism evidence="3 4">
    <name type="scientific">Lederbergia citrea</name>
    <dbReference type="NCBI Taxonomy" id="2833581"/>
    <lineage>
        <taxon>Bacteria</taxon>
        <taxon>Bacillati</taxon>
        <taxon>Bacillota</taxon>
        <taxon>Bacilli</taxon>
        <taxon>Bacillales</taxon>
        <taxon>Bacillaceae</taxon>
        <taxon>Lederbergia</taxon>
    </lineage>
</organism>
<dbReference type="EMBL" id="JAGYPN010000001">
    <property type="protein sequence ID" value="MBS4222802.1"/>
    <property type="molecule type" value="Genomic_DNA"/>
</dbReference>
<dbReference type="InterPro" id="IPR009097">
    <property type="entry name" value="Cyclic_Pdiesterase"/>
</dbReference>
<dbReference type="NCBIfam" id="TIGR02258">
    <property type="entry name" value="2_5_ligase"/>
    <property type="match status" value="1"/>
</dbReference>
<dbReference type="GO" id="GO:0008664">
    <property type="term" value="F:RNA 2',3'-cyclic 3'-phosphodiesterase activity"/>
    <property type="evidence" value="ECO:0007669"/>
    <property type="project" value="UniProtKB-EC"/>
</dbReference>
<evidence type="ECO:0000256" key="1">
    <source>
        <dbReference type="ARBA" id="ARBA00022801"/>
    </source>
</evidence>
<dbReference type="InterPro" id="IPR004175">
    <property type="entry name" value="RNA_CPDase"/>
</dbReference>
<comment type="catalytic activity">
    <reaction evidence="2">
        <text>a 3'-end 2',3'-cyclophospho-ribonucleotide-RNA + H2O = a 3'-end 2'-phospho-ribonucleotide-RNA + H(+)</text>
        <dbReference type="Rhea" id="RHEA:11828"/>
        <dbReference type="Rhea" id="RHEA-COMP:10464"/>
        <dbReference type="Rhea" id="RHEA-COMP:17353"/>
        <dbReference type="ChEBI" id="CHEBI:15377"/>
        <dbReference type="ChEBI" id="CHEBI:15378"/>
        <dbReference type="ChEBI" id="CHEBI:83064"/>
        <dbReference type="ChEBI" id="CHEBI:173113"/>
        <dbReference type="EC" id="3.1.4.58"/>
    </reaction>
</comment>
<accession>A0A942UN00</accession>
<dbReference type="HAMAP" id="MF_01940">
    <property type="entry name" value="RNA_CPDase"/>
    <property type="match status" value="1"/>
</dbReference>
<dbReference type="GO" id="GO:0004113">
    <property type="term" value="F:2',3'-cyclic-nucleotide 3'-phosphodiesterase activity"/>
    <property type="evidence" value="ECO:0007669"/>
    <property type="project" value="InterPro"/>
</dbReference>
<comment type="function">
    <text evidence="2">Hydrolyzes RNA 2',3'-cyclic phosphodiester to an RNA 2'-phosphomonoester.</text>
</comment>
<feature type="active site" description="Proton acceptor" evidence="2">
    <location>
        <position position="129"/>
    </location>
</feature>
<reference evidence="3 4" key="1">
    <citation type="submission" date="2021-05" db="EMBL/GenBank/DDBJ databases">
        <title>Novel Bacillus species.</title>
        <authorList>
            <person name="Liu G."/>
        </authorList>
    </citation>
    <scope>NUCLEOTIDE SEQUENCE [LARGE SCALE GENOMIC DNA]</scope>
    <source>
        <strain evidence="3 4">FJAT-49682</strain>
    </source>
</reference>
<dbReference type="RefSeq" id="WP_213097721.1">
    <property type="nucleotide sequence ID" value="NZ_JAGYPN010000001.1"/>
</dbReference>
<comment type="caution">
    <text evidence="3">The sequence shown here is derived from an EMBL/GenBank/DDBJ whole genome shotgun (WGS) entry which is preliminary data.</text>
</comment>
<dbReference type="Proteomes" id="UP000676456">
    <property type="component" value="Unassembled WGS sequence"/>
</dbReference>
<dbReference type="PANTHER" id="PTHR35561:SF1">
    <property type="entry name" value="RNA 2',3'-CYCLIC PHOSPHODIESTERASE"/>
    <property type="match status" value="1"/>
</dbReference>
<feature type="short sequence motif" description="HXTX 1" evidence="2">
    <location>
        <begin position="43"/>
        <end position="46"/>
    </location>
</feature>
<dbReference type="PANTHER" id="PTHR35561">
    <property type="entry name" value="RNA 2',3'-CYCLIC PHOSPHODIESTERASE"/>
    <property type="match status" value="1"/>
</dbReference>
<evidence type="ECO:0000313" key="4">
    <source>
        <dbReference type="Proteomes" id="UP000676456"/>
    </source>
</evidence>
<gene>
    <name evidence="3" type="primary">thpR</name>
    <name evidence="3" type="ORF">KHA91_08510</name>
</gene>
<feature type="short sequence motif" description="HXTX 2" evidence="2">
    <location>
        <begin position="129"/>
        <end position="132"/>
    </location>
</feature>
<dbReference type="Pfam" id="PF13563">
    <property type="entry name" value="2_5_RNA_ligase2"/>
    <property type="match status" value="1"/>
</dbReference>
<feature type="active site" description="Proton donor" evidence="2">
    <location>
        <position position="43"/>
    </location>
</feature>
<keyword evidence="4" id="KW-1185">Reference proteome</keyword>
<sequence>MSTGHYFFALSLPDEVKESLREISNQLQKKYPFKNWVHHEDYHITLAFLGRAAEKQLLEAIHRTKQALCDFPAFPLSVGGIGVFGSNKAPRILWADTGHSDALKELQQLTYDCCTAAGFHLEKRPFKPHITLARKWMGEQSFIKDELKQYAEEFFPNIECLAMEAVVYQTHPERIPKYEKIESFKLLS</sequence>
<evidence type="ECO:0000256" key="2">
    <source>
        <dbReference type="HAMAP-Rule" id="MF_01940"/>
    </source>
</evidence>
<protein>
    <recommendedName>
        <fullName evidence="2">RNA 2',3'-cyclic phosphodiesterase</fullName>
        <shortName evidence="2">RNA 2',3'-CPDase</shortName>
        <ecNumber evidence="2">3.1.4.58</ecNumber>
    </recommendedName>
</protein>
<keyword evidence="1 2" id="KW-0378">Hydrolase</keyword>